<dbReference type="Gene3D" id="3.40.50.1460">
    <property type="match status" value="1"/>
</dbReference>
<gene>
    <name evidence="11" type="ORF">SK128_020809</name>
</gene>
<dbReference type="EMBL" id="JAXCGZ010017168">
    <property type="protein sequence ID" value="KAK7068641.1"/>
    <property type="molecule type" value="Genomic_DNA"/>
</dbReference>
<dbReference type="InterPro" id="IPR015917">
    <property type="entry name" value="Pept_C14A"/>
</dbReference>
<dbReference type="GO" id="GO:0004197">
    <property type="term" value="F:cysteine-type endopeptidase activity"/>
    <property type="evidence" value="ECO:0007669"/>
    <property type="project" value="InterPro"/>
</dbReference>
<evidence type="ECO:0000256" key="3">
    <source>
        <dbReference type="ARBA" id="ARBA00022703"/>
    </source>
</evidence>
<protein>
    <recommendedName>
        <fullName evidence="13">Caspase</fullName>
    </recommendedName>
</protein>
<evidence type="ECO:0000256" key="1">
    <source>
        <dbReference type="ARBA" id="ARBA00010134"/>
    </source>
</evidence>
<comment type="similarity">
    <text evidence="1 7">Belongs to the peptidase C14A family.</text>
</comment>
<dbReference type="AlphaFoldDB" id="A0AAN8WMA4"/>
<evidence type="ECO:0000256" key="4">
    <source>
        <dbReference type="ARBA" id="ARBA00022801"/>
    </source>
</evidence>
<dbReference type="InterPro" id="IPR033139">
    <property type="entry name" value="Caspase_cys_AS"/>
</dbReference>
<feature type="domain" description="Caspase family p10" evidence="9">
    <location>
        <begin position="263"/>
        <end position="361"/>
    </location>
</feature>
<dbReference type="Proteomes" id="UP001381693">
    <property type="component" value="Unassembled WGS sequence"/>
</dbReference>
<evidence type="ECO:0000259" key="9">
    <source>
        <dbReference type="PROSITE" id="PS50207"/>
    </source>
</evidence>
<dbReference type="PROSITE" id="PS01122">
    <property type="entry name" value="CASPASE_CYS"/>
    <property type="match status" value="1"/>
</dbReference>
<dbReference type="GO" id="GO:0006508">
    <property type="term" value="P:proteolysis"/>
    <property type="evidence" value="ECO:0007669"/>
    <property type="project" value="UniProtKB-KW"/>
</dbReference>
<sequence>MTTKDGNLLTVSKEEKDNSTSEEPFDDNVTESMSDLSMSPATNDPVNPSNMRNDEADSIFSDLKDALTKGKTKPLLPRETTELATVPPEAVMPVASDSTRYNMHHEKRGYCIIIAYSEFYSGGPGRRDCAPHDVKICKDAFTYLNYNVREFWNLNVANFYKLLDNVREADHSHCDSLVIVFMSHGGVLKNNLEFLWVYDAQVYTNDLWNSFTPKECPSLAGKPKLFFIQACRGDDIDKGVRLRNLRGLSVQTDSTSCEPAIEADYSIPLYADMLMMWASFQGMFAFKSKNYGINGSVFLHFLSKVLKEDARNDDLMSMLTSVTREVAIYYESYVPGDENLHKNKQIPQLMSTLMRKVHFFNKNP</sequence>
<keyword evidence="3" id="KW-0053">Apoptosis</keyword>
<dbReference type="InterPro" id="IPR011600">
    <property type="entry name" value="Pept_C14_caspase"/>
</dbReference>
<dbReference type="PROSITE" id="PS50208">
    <property type="entry name" value="CASPASE_P20"/>
    <property type="match status" value="1"/>
</dbReference>
<proteinExistence type="inferred from homology"/>
<keyword evidence="4" id="KW-0378">Hydrolase</keyword>
<dbReference type="SUPFAM" id="SSF52129">
    <property type="entry name" value="Caspase-like"/>
    <property type="match status" value="1"/>
</dbReference>
<feature type="compositionally biased region" description="Polar residues" evidence="8">
    <location>
        <begin position="30"/>
        <end position="51"/>
    </location>
</feature>
<dbReference type="Pfam" id="PF00656">
    <property type="entry name" value="Peptidase_C14"/>
    <property type="match status" value="1"/>
</dbReference>
<dbReference type="SMART" id="SM00115">
    <property type="entry name" value="CASc"/>
    <property type="match status" value="1"/>
</dbReference>
<dbReference type="PRINTS" id="PR00376">
    <property type="entry name" value="IL1BCENZYME"/>
</dbReference>
<dbReference type="InterPro" id="IPR016129">
    <property type="entry name" value="Caspase_his_AS"/>
</dbReference>
<feature type="region of interest" description="Disordered" evidence="8">
    <location>
        <begin position="1"/>
        <end position="55"/>
    </location>
</feature>
<evidence type="ECO:0000256" key="7">
    <source>
        <dbReference type="RuleBase" id="RU003971"/>
    </source>
</evidence>
<name>A0AAN8WMA4_HALRR</name>
<feature type="domain" description="Caspase family p20" evidence="10">
    <location>
        <begin position="107"/>
        <end position="235"/>
    </location>
</feature>
<dbReference type="GO" id="GO:0006915">
    <property type="term" value="P:apoptotic process"/>
    <property type="evidence" value="ECO:0007669"/>
    <property type="project" value="UniProtKB-KW"/>
</dbReference>
<evidence type="ECO:0000256" key="6">
    <source>
        <dbReference type="ARBA" id="ARBA00023145"/>
    </source>
</evidence>
<keyword evidence="2" id="KW-0645">Protease</keyword>
<evidence type="ECO:0008006" key="13">
    <source>
        <dbReference type="Google" id="ProtNLM"/>
    </source>
</evidence>
<evidence type="ECO:0000313" key="11">
    <source>
        <dbReference type="EMBL" id="KAK7068641.1"/>
    </source>
</evidence>
<dbReference type="InterPro" id="IPR002138">
    <property type="entry name" value="Pept_C14_p10"/>
</dbReference>
<comment type="caution">
    <text evidence="11">The sequence shown here is derived from an EMBL/GenBank/DDBJ whole genome shotgun (WGS) entry which is preliminary data.</text>
</comment>
<keyword evidence="12" id="KW-1185">Reference proteome</keyword>
<dbReference type="InterPro" id="IPR029030">
    <property type="entry name" value="Caspase-like_dom_sf"/>
</dbReference>
<evidence type="ECO:0000259" key="10">
    <source>
        <dbReference type="PROSITE" id="PS50208"/>
    </source>
</evidence>
<evidence type="ECO:0000256" key="8">
    <source>
        <dbReference type="SAM" id="MobiDB-lite"/>
    </source>
</evidence>
<dbReference type="PROSITE" id="PS01121">
    <property type="entry name" value="CASPASE_HIS"/>
    <property type="match status" value="1"/>
</dbReference>
<keyword evidence="6" id="KW-0865">Zymogen</keyword>
<dbReference type="GO" id="GO:0005737">
    <property type="term" value="C:cytoplasm"/>
    <property type="evidence" value="ECO:0007669"/>
    <property type="project" value="UniProtKB-ARBA"/>
</dbReference>
<dbReference type="PROSITE" id="PS50207">
    <property type="entry name" value="CASPASE_P10"/>
    <property type="match status" value="1"/>
</dbReference>
<dbReference type="PANTHER" id="PTHR48169:SF7">
    <property type="entry name" value="CASPASE 10"/>
    <property type="match status" value="1"/>
</dbReference>
<dbReference type="PANTHER" id="PTHR48169">
    <property type="entry name" value="DED DOMAIN-CONTAINING PROTEIN"/>
    <property type="match status" value="1"/>
</dbReference>
<dbReference type="GO" id="GO:0051604">
    <property type="term" value="P:protein maturation"/>
    <property type="evidence" value="ECO:0007669"/>
    <property type="project" value="UniProtKB-ARBA"/>
</dbReference>
<organism evidence="11 12">
    <name type="scientific">Halocaridina rubra</name>
    <name type="common">Hawaiian red shrimp</name>
    <dbReference type="NCBI Taxonomy" id="373956"/>
    <lineage>
        <taxon>Eukaryota</taxon>
        <taxon>Metazoa</taxon>
        <taxon>Ecdysozoa</taxon>
        <taxon>Arthropoda</taxon>
        <taxon>Crustacea</taxon>
        <taxon>Multicrustacea</taxon>
        <taxon>Malacostraca</taxon>
        <taxon>Eumalacostraca</taxon>
        <taxon>Eucarida</taxon>
        <taxon>Decapoda</taxon>
        <taxon>Pleocyemata</taxon>
        <taxon>Caridea</taxon>
        <taxon>Atyoidea</taxon>
        <taxon>Atyidae</taxon>
        <taxon>Halocaridina</taxon>
    </lineage>
</organism>
<reference evidence="11 12" key="1">
    <citation type="submission" date="2023-11" db="EMBL/GenBank/DDBJ databases">
        <title>Halocaridina rubra genome assembly.</title>
        <authorList>
            <person name="Smith C."/>
        </authorList>
    </citation>
    <scope>NUCLEOTIDE SEQUENCE [LARGE SCALE GENOMIC DNA]</scope>
    <source>
        <strain evidence="11">EP-1</strain>
        <tissue evidence="11">Whole</tissue>
    </source>
</reference>
<dbReference type="GO" id="GO:0043067">
    <property type="term" value="P:regulation of programmed cell death"/>
    <property type="evidence" value="ECO:0007669"/>
    <property type="project" value="UniProtKB-ARBA"/>
</dbReference>
<evidence type="ECO:0000256" key="5">
    <source>
        <dbReference type="ARBA" id="ARBA00022807"/>
    </source>
</evidence>
<keyword evidence="5" id="KW-0788">Thiol protease</keyword>
<evidence type="ECO:0000313" key="12">
    <source>
        <dbReference type="Proteomes" id="UP001381693"/>
    </source>
</evidence>
<evidence type="ECO:0000256" key="2">
    <source>
        <dbReference type="ARBA" id="ARBA00022670"/>
    </source>
</evidence>
<accession>A0AAN8WMA4</accession>
<dbReference type="InterPro" id="IPR001309">
    <property type="entry name" value="Pept_C14_p20"/>
</dbReference>